<keyword evidence="4" id="KW-0805">Transcription regulation</keyword>
<gene>
    <name evidence="9" type="ORF">LAD73_00395</name>
</gene>
<dbReference type="EMBL" id="JAIQBY010000002">
    <property type="protein sequence ID" value="MBZ4195188.1"/>
    <property type="molecule type" value="Genomic_DNA"/>
</dbReference>
<dbReference type="AlphaFoldDB" id="A0A953NDX8"/>
<dbReference type="GO" id="GO:0031564">
    <property type="term" value="P:transcription antitermination"/>
    <property type="evidence" value="ECO:0007669"/>
    <property type="project" value="InterPro"/>
</dbReference>
<proteinExistence type="predicted"/>
<keyword evidence="5" id="KW-0804">Transcription</keyword>
<feature type="domain" description="Transcription factor NusA first KH" evidence="7">
    <location>
        <begin position="232"/>
        <end position="301"/>
    </location>
</feature>
<evidence type="ECO:0000256" key="2">
    <source>
        <dbReference type="ARBA" id="ARBA00022490"/>
    </source>
</evidence>
<sequence>MKEQLDNKINSPKIWYQIIHGLNEKEKFPIDKLIEIFSEEVNRIVQKNIDPEANIVFELNQDKEEIRIFNTEAIVISDNDMADIMFDDPITVKFFNISLSEAKKINKSVEVGDTVKIEIDLISLKNSNNPSVQKIPKIIESSILQAVKRLQKSIIYEKYSNRIGETVKATFISKNKKGSWNVQINEDGTMAHLPANLISAARAINPGSIFDVVIESVDEETKLSQITVSLDSPKIVEKILFKNIPEIANGQIEIVNIIRSPGERTKAVFRATEGNENIDVYGAIIGQNSSRINLIFNELNEGLDPEKYEKVDIILHSDNVKEFIRRCLEPGHLVSLVQKGNDKNTFYAITTKSGLSAMIGKKGSNTTLASKLTGLNFDVITTEEAKSLKIEFDEDKAREIDDLIRSEKRYKTSIKKPLRSDFTSSRRNVKRNNNFNSLELSFEGFDKDILAFKEKEQEFFDQENHGLEFDELIQRYGNLESEVDSLDSEEFNEEPVVEVEKIKEDLIDYKKAKDVAKNFKIDNDLSNFGLDEGIDLSDINDEEW</sequence>
<evidence type="ECO:0000256" key="5">
    <source>
        <dbReference type="ARBA" id="ARBA00023163"/>
    </source>
</evidence>
<dbReference type="SUPFAM" id="SSF69705">
    <property type="entry name" value="Transcription factor NusA, N-terminal domain"/>
    <property type="match status" value="1"/>
</dbReference>
<evidence type="ECO:0000259" key="8">
    <source>
        <dbReference type="Pfam" id="PF26594"/>
    </source>
</evidence>
<dbReference type="GO" id="GO:0003700">
    <property type="term" value="F:DNA-binding transcription factor activity"/>
    <property type="evidence" value="ECO:0007669"/>
    <property type="project" value="InterPro"/>
</dbReference>
<dbReference type="Proteomes" id="UP000772186">
    <property type="component" value="Unassembled WGS sequence"/>
</dbReference>
<dbReference type="InterPro" id="IPR015946">
    <property type="entry name" value="KH_dom-like_a/b"/>
</dbReference>
<organism evidence="9 10">
    <name type="scientific">Mycoplasma tauri</name>
    <dbReference type="NCBI Taxonomy" id="547987"/>
    <lineage>
        <taxon>Bacteria</taxon>
        <taxon>Bacillati</taxon>
        <taxon>Mycoplasmatota</taxon>
        <taxon>Mollicutes</taxon>
        <taxon>Mycoplasmataceae</taxon>
        <taxon>Mycoplasma</taxon>
    </lineage>
</organism>
<dbReference type="Pfam" id="PF26594">
    <property type="entry name" value="KH_NusA_2nd"/>
    <property type="match status" value="1"/>
</dbReference>
<evidence type="ECO:0000313" key="9">
    <source>
        <dbReference type="EMBL" id="MBZ4195188.1"/>
    </source>
</evidence>
<evidence type="ECO:0000259" key="7">
    <source>
        <dbReference type="Pfam" id="PF13184"/>
    </source>
</evidence>
<dbReference type="Pfam" id="PF08529">
    <property type="entry name" value="NusA_N"/>
    <property type="match status" value="1"/>
</dbReference>
<evidence type="ECO:0000256" key="4">
    <source>
        <dbReference type="ARBA" id="ARBA00023015"/>
    </source>
</evidence>
<dbReference type="Gene3D" id="3.30.300.20">
    <property type="match status" value="2"/>
</dbReference>
<dbReference type="GO" id="GO:0005829">
    <property type="term" value="C:cytosol"/>
    <property type="evidence" value="ECO:0007669"/>
    <property type="project" value="TreeGrafter"/>
</dbReference>
<comment type="caution">
    <text evidence="9">The sequence shown here is derived from an EMBL/GenBank/DDBJ whole genome shotgun (WGS) entry which is preliminary data.</text>
</comment>
<feature type="domain" description="Transcription factor NusA N-terminal" evidence="6">
    <location>
        <begin position="17"/>
        <end position="146"/>
    </location>
</feature>
<dbReference type="InterPro" id="IPR036555">
    <property type="entry name" value="NusA_N_sf"/>
</dbReference>
<dbReference type="Gene3D" id="3.30.1480.10">
    <property type="entry name" value="NusA, N-terminal domain"/>
    <property type="match status" value="1"/>
</dbReference>
<reference evidence="9 10" key="1">
    <citation type="submission" date="2021-09" db="EMBL/GenBank/DDBJ databases">
        <title>WGS of Mycoplasma sp. Zaradi2 strains.</title>
        <authorList>
            <person name="Spergser J."/>
        </authorList>
    </citation>
    <scope>NUCLEOTIDE SEQUENCE [LARGE SCALE GENOMIC DNA]</scope>
    <source>
        <strain evidence="9 10">1331</strain>
    </source>
</reference>
<keyword evidence="1" id="KW-0806">Transcription termination</keyword>
<dbReference type="GO" id="GO:0006353">
    <property type="term" value="P:DNA-templated transcription termination"/>
    <property type="evidence" value="ECO:0007669"/>
    <property type="project" value="UniProtKB-KW"/>
</dbReference>
<dbReference type="InterPro" id="IPR030842">
    <property type="entry name" value="TF_NusA_bacterial"/>
</dbReference>
<evidence type="ECO:0000256" key="1">
    <source>
        <dbReference type="ARBA" id="ARBA00022472"/>
    </source>
</evidence>
<evidence type="ECO:0000256" key="3">
    <source>
        <dbReference type="ARBA" id="ARBA00022884"/>
    </source>
</evidence>
<keyword evidence="10" id="KW-1185">Reference proteome</keyword>
<dbReference type="PANTHER" id="PTHR22648:SF0">
    <property type="entry name" value="TRANSCRIPTION TERMINATION_ANTITERMINATION PROTEIN NUSA"/>
    <property type="match status" value="1"/>
</dbReference>
<feature type="domain" description="NusA-like second KH" evidence="8">
    <location>
        <begin position="321"/>
        <end position="386"/>
    </location>
</feature>
<evidence type="ECO:0000313" key="10">
    <source>
        <dbReference type="Proteomes" id="UP000772186"/>
    </source>
</evidence>
<keyword evidence="3" id="KW-0694">RNA-binding</keyword>
<evidence type="ECO:0000259" key="6">
    <source>
        <dbReference type="Pfam" id="PF08529"/>
    </source>
</evidence>
<protein>
    <submittedName>
        <fullName evidence="9">Transcription termination/antitermination protein NusA</fullName>
    </submittedName>
</protein>
<dbReference type="Pfam" id="PF13184">
    <property type="entry name" value="KH_NusA_1st"/>
    <property type="match status" value="1"/>
</dbReference>
<name>A0A953NDX8_9MOLU</name>
<keyword evidence="2" id="KW-0963">Cytoplasm</keyword>
<dbReference type="InterPro" id="IPR025249">
    <property type="entry name" value="TF_NusA_KH_1st"/>
</dbReference>
<dbReference type="RefSeq" id="WP_223644326.1">
    <property type="nucleotide sequence ID" value="NZ_JAIQBY010000002.1"/>
</dbReference>
<dbReference type="InterPro" id="IPR013735">
    <property type="entry name" value="TF_NusA_N"/>
</dbReference>
<dbReference type="SUPFAM" id="SSF54814">
    <property type="entry name" value="Prokaryotic type KH domain (KH-domain type II)"/>
    <property type="match status" value="2"/>
</dbReference>
<accession>A0A953NDX8</accession>
<dbReference type="InterPro" id="IPR058582">
    <property type="entry name" value="KH_NusA_2nd"/>
</dbReference>
<dbReference type="GO" id="GO:0003723">
    <property type="term" value="F:RNA binding"/>
    <property type="evidence" value="ECO:0007669"/>
    <property type="project" value="UniProtKB-KW"/>
</dbReference>
<dbReference type="PANTHER" id="PTHR22648">
    <property type="entry name" value="TRANSCRIPTION TERMINATION FACTOR NUSA"/>
    <property type="match status" value="1"/>
</dbReference>
<dbReference type="InterPro" id="IPR009019">
    <property type="entry name" value="KH_sf_prok-type"/>
</dbReference>